<evidence type="ECO:0000313" key="2">
    <source>
        <dbReference type="EMBL" id="KAK4145602.1"/>
    </source>
</evidence>
<name>A0AAN6V6G0_9PEZI</name>
<keyword evidence="3" id="KW-1185">Reference proteome</keyword>
<proteinExistence type="predicted"/>
<reference evidence="2" key="2">
    <citation type="submission" date="2023-05" db="EMBL/GenBank/DDBJ databases">
        <authorList>
            <consortium name="Lawrence Berkeley National Laboratory"/>
            <person name="Steindorff A."/>
            <person name="Hensen N."/>
            <person name="Bonometti L."/>
            <person name="Westerberg I."/>
            <person name="Brannstrom I.O."/>
            <person name="Guillou S."/>
            <person name="Cros-Aarteil S."/>
            <person name="Calhoun S."/>
            <person name="Haridas S."/>
            <person name="Kuo A."/>
            <person name="Mondo S."/>
            <person name="Pangilinan J."/>
            <person name="Riley R."/>
            <person name="Labutti K."/>
            <person name="Andreopoulos B."/>
            <person name="Lipzen A."/>
            <person name="Chen C."/>
            <person name="Yanf M."/>
            <person name="Daum C."/>
            <person name="Ng V."/>
            <person name="Clum A."/>
            <person name="Ohm R."/>
            <person name="Martin F."/>
            <person name="Silar P."/>
            <person name="Natvig D."/>
            <person name="Lalanne C."/>
            <person name="Gautier V."/>
            <person name="Ament-Velasquez S.L."/>
            <person name="Kruys A."/>
            <person name="Hutchinson M.I."/>
            <person name="Powell A.J."/>
            <person name="Barry K."/>
            <person name="Miller A.N."/>
            <person name="Grigoriev I.V."/>
            <person name="Debuchy R."/>
            <person name="Gladieux P."/>
            <person name="Thoren M.H."/>
            <person name="Johannesson H."/>
        </authorList>
    </citation>
    <scope>NUCLEOTIDE SEQUENCE</scope>
    <source>
        <strain evidence="2">CBS 141.50</strain>
    </source>
</reference>
<feature type="region of interest" description="Disordered" evidence="1">
    <location>
        <begin position="1"/>
        <end position="54"/>
    </location>
</feature>
<sequence>MDSQQQQYQQSPYQQQQPQYHQEQQQYQQQQPYQSTPAPAPAAGGAQGPVNNDDIADWTARLNDVLARPGEHVNSKSPAGAQPWYNAIWGCFAPIDTCLMSWCCSCVVFGRTHHRLRKNANLEGYEPINTTCLLFLASSCVALHWVPMAMQSADVRKKYNLEGNCITDIALACCCGCCQIAQNDKEAAYREPLLNQQGYQAQGGMSYPGKQ</sequence>
<reference evidence="2" key="1">
    <citation type="journal article" date="2023" name="Mol. Phylogenet. Evol.">
        <title>Genome-scale phylogeny and comparative genomics of the fungal order Sordariales.</title>
        <authorList>
            <person name="Hensen N."/>
            <person name="Bonometti L."/>
            <person name="Westerberg I."/>
            <person name="Brannstrom I.O."/>
            <person name="Guillou S."/>
            <person name="Cros-Aarteil S."/>
            <person name="Calhoun S."/>
            <person name="Haridas S."/>
            <person name="Kuo A."/>
            <person name="Mondo S."/>
            <person name="Pangilinan J."/>
            <person name="Riley R."/>
            <person name="LaButti K."/>
            <person name="Andreopoulos B."/>
            <person name="Lipzen A."/>
            <person name="Chen C."/>
            <person name="Yan M."/>
            <person name="Daum C."/>
            <person name="Ng V."/>
            <person name="Clum A."/>
            <person name="Steindorff A."/>
            <person name="Ohm R.A."/>
            <person name="Martin F."/>
            <person name="Silar P."/>
            <person name="Natvig D.O."/>
            <person name="Lalanne C."/>
            <person name="Gautier V."/>
            <person name="Ament-Velasquez S.L."/>
            <person name="Kruys A."/>
            <person name="Hutchinson M.I."/>
            <person name="Powell A.J."/>
            <person name="Barry K."/>
            <person name="Miller A.N."/>
            <person name="Grigoriev I.V."/>
            <person name="Debuchy R."/>
            <person name="Gladieux P."/>
            <person name="Hiltunen Thoren M."/>
            <person name="Johannesson H."/>
        </authorList>
    </citation>
    <scope>NUCLEOTIDE SEQUENCE</scope>
    <source>
        <strain evidence="2">CBS 141.50</strain>
    </source>
</reference>
<dbReference type="GeneID" id="87813204"/>
<feature type="compositionally biased region" description="Low complexity" evidence="1">
    <location>
        <begin position="1"/>
        <end position="44"/>
    </location>
</feature>
<accession>A0AAN6V6G0</accession>
<dbReference type="Pfam" id="PF04749">
    <property type="entry name" value="PLAC8"/>
    <property type="match status" value="1"/>
</dbReference>
<dbReference type="PANTHER" id="PTHR15907">
    <property type="entry name" value="DUF614 FAMILY PROTEIN-RELATED"/>
    <property type="match status" value="1"/>
</dbReference>
<organism evidence="2 3">
    <name type="scientific">Dichotomopilus funicola</name>
    <dbReference type="NCBI Taxonomy" id="1934379"/>
    <lineage>
        <taxon>Eukaryota</taxon>
        <taxon>Fungi</taxon>
        <taxon>Dikarya</taxon>
        <taxon>Ascomycota</taxon>
        <taxon>Pezizomycotina</taxon>
        <taxon>Sordariomycetes</taxon>
        <taxon>Sordariomycetidae</taxon>
        <taxon>Sordariales</taxon>
        <taxon>Chaetomiaceae</taxon>
        <taxon>Dichotomopilus</taxon>
    </lineage>
</organism>
<dbReference type="AlphaFoldDB" id="A0AAN6V6G0"/>
<dbReference type="EMBL" id="MU853567">
    <property type="protein sequence ID" value="KAK4145602.1"/>
    <property type="molecule type" value="Genomic_DNA"/>
</dbReference>
<gene>
    <name evidence="2" type="ORF">C8A04DRAFT_10466</name>
</gene>
<dbReference type="InterPro" id="IPR006461">
    <property type="entry name" value="PLAC_motif_containing"/>
</dbReference>
<protein>
    <submittedName>
        <fullName evidence="2">PLAC8 family-domain-containing protein</fullName>
    </submittedName>
</protein>
<evidence type="ECO:0000256" key="1">
    <source>
        <dbReference type="SAM" id="MobiDB-lite"/>
    </source>
</evidence>
<dbReference type="SUPFAM" id="SSF81995">
    <property type="entry name" value="beta-sandwich domain of Sec23/24"/>
    <property type="match status" value="1"/>
</dbReference>
<comment type="caution">
    <text evidence="2">The sequence shown here is derived from an EMBL/GenBank/DDBJ whole genome shotgun (WGS) entry which is preliminary data.</text>
</comment>
<evidence type="ECO:0000313" key="3">
    <source>
        <dbReference type="Proteomes" id="UP001302676"/>
    </source>
</evidence>
<dbReference type="RefSeq" id="XP_062638973.1">
    <property type="nucleotide sequence ID" value="XM_062776591.1"/>
</dbReference>
<dbReference type="Proteomes" id="UP001302676">
    <property type="component" value="Unassembled WGS sequence"/>
</dbReference>
<dbReference type="NCBIfam" id="TIGR01571">
    <property type="entry name" value="A_thal_Cys_rich"/>
    <property type="match status" value="1"/>
</dbReference>